<feature type="repeat" description="PPR" evidence="3">
    <location>
        <begin position="125"/>
        <end position="159"/>
    </location>
</feature>
<evidence type="ECO:0000256" key="3">
    <source>
        <dbReference type="PROSITE-ProRule" id="PRU00708"/>
    </source>
</evidence>
<comment type="similarity">
    <text evidence="1">Belongs to the PPR family. P subfamily.</text>
</comment>
<proteinExistence type="inferred from homology"/>
<reference evidence="4 5" key="1">
    <citation type="journal article" date="2021" name="Hortic Res">
        <title>The domestication of Cucurbita argyrosperma as revealed by the genome of its wild relative.</title>
        <authorList>
            <person name="Barrera-Redondo J."/>
            <person name="Sanchez-de la Vega G."/>
            <person name="Aguirre-Liguori J.A."/>
            <person name="Castellanos-Morales G."/>
            <person name="Gutierrez-Guerrero Y.T."/>
            <person name="Aguirre-Dugua X."/>
            <person name="Aguirre-Planter E."/>
            <person name="Tenaillon M.I."/>
            <person name="Lira-Saade R."/>
            <person name="Eguiarte L.E."/>
        </authorList>
    </citation>
    <scope>NUCLEOTIDE SEQUENCE [LARGE SCALE GENOMIC DNA]</scope>
    <source>
        <strain evidence="4">JBR-2021</strain>
    </source>
</reference>
<sequence length="391" mass="43729">MAYTLTVQNYMVTLNGIHDCFKQEYVSTGSGQCLMEKEKPFSVHLSCLCKSSCSSSYSYHWSATPGLGRKQWVLRCKGVQSSVCIDRVDDAYKDELTLNGHETEVGGDEVYELLTIMNNNLQPPTVVTYNVLINGLCKNGRLDCAINFLNQMFTYNRLPDIITYNTLLDALSKEDMVDEAFQLLHLLIGTNCSPSLISYNTVLNGLSKKGYVDEATSLYNQMIQNGILPDDTTQRSLICGFCRSNKFEEAVEMVKGFLKEGYRVNSRSYRYLVHELCINKKVDLAIQVLEMMLSSRCKPNERIYSTIINSIASAGLKEQADELRQKLIEWKVLGSGSSWEVVQSGSSCEQESLLVLAAGLTSSVSYTTPSECSKIMPFSSRTKTGSFVPLR</sequence>
<name>A0AAV6N2W3_9ROSI</name>
<feature type="repeat" description="PPR" evidence="3">
    <location>
        <begin position="160"/>
        <end position="194"/>
    </location>
</feature>
<evidence type="ECO:0000256" key="1">
    <source>
        <dbReference type="ARBA" id="ARBA00007626"/>
    </source>
</evidence>
<dbReference type="PROSITE" id="PS51375">
    <property type="entry name" value="PPR"/>
    <property type="match status" value="5"/>
</dbReference>
<dbReference type="Proteomes" id="UP000685013">
    <property type="component" value="Chromosome 10"/>
</dbReference>
<organism evidence="4 5">
    <name type="scientific">Cucurbita argyrosperma subsp. sororia</name>
    <dbReference type="NCBI Taxonomy" id="37648"/>
    <lineage>
        <taxon>Eukaryota</taxon>
        <taxon>Viridiplantae</taxon>
        <taxon>Streptophyta</taxon>
        <taxon>Embryophyta</taxon>
        <taxon>Tracheophyta</taxon>
        <taxon>Spermatophyta</taxon>
        <taxon>Magnoliopsida</taxon>
        <taxon>eudicotyledons</taxon>
        <taxon>Gunneridae</taxon>
        <taxon>Pentapetalae</taxon>
        <taxon>rosids</taxon>
        <taxon>fabids</taxon>
        <taxon>Cucurbitales</taxon>
        <taxon>Cucurbitaceae</taxon>
        <taxon>Cucurbiteae</taxon>
        <taxon>Cucurbita</taxon>
    </lineage>
</organism>
<keyword evidence="5" id="KW-1185">Reference proteome</keyword>
<dbReference type="InterPro" id="IPR002885">
    <property type="entry name" value="PPR_rpt"/>
</dbReference>
<dbReference type="Pfam" id="PF13812">
    <property type="entry name" value="PPR_3"/>
    <property type="match status" value="1"/>
</dbReference>
<dbReference type="PANTHER" id="PTHR47941">
    <property type="entry name" value="PENTATRICOPEPTIDE REPEAT-CONTAINING PROTEIN 3, MITOCHONDRIAL"/>
    <property type="match status" value="1"/>
</dbReference>
<evidence type="ECO:0000256" key="2">
    <source>
        <dbReference type="ARBA" id="ARBA00022737"/>
    </source>
</evidence>
<dbReference type="NCBIfam" id="TIGR00756">
    <property type="entry name" value="PPR"/>
    <property type="match status" value="5"/>
</dbReference>
<feature type="repeat" description="PPR" evidence="3">
    <location>
        <begin position="195"/>
        <end position="229"/>
    </location>
</feature>
<dbReference type="EMBL" id="JAGKQH010000010">
    <property type="protein sequence ID" value="KAG6590294.1"/>
    <property type="molecule type" value="Genomic_DNA"/>
</dbReference>
<accession>A0AAV6N2W3</accession>
<gene>
    <name evidence="4" type="ORF">SDJN03_15717</name>
</gene>
<comment type="caution">
    <text evidence="4">The sequence shown here is derived from an EMBL/GenBank/DDBJ whole genome shotgun (WGS) entry which is preliminary data.</text>
</comment>
<feature type="non-terminal residue" evidence="4">
    <location>
        <position position="1"/>
    </location>
</feature>
<feature type="repeat" description="PPR" evidence="3">
    <location>
        <begin position="265"/>
        <end position="299"/>
    </location>
</feature>
<dbReference type="AlphaFoldDB" id="A0AAV6N2W3"/>
<evidence type="ECO:0000313" key="4">
    <source>
        <dbReference type="EMBL" id="KAG6590294.1"/>
    </source>
</evidence>
<dbReference type="Pfam" id="PF13041">
    <property type="entry name" value="PPR_2"/>
    <property type="match status" value="2"/>
</dbReference>
<protein>
    <submittedName>
        <fullName evidence="4">Pentatricopeptide repeat-containing protein</fullName>
    </submittedName>
</protein>
<keyword evidence="2" id="KW-0677">Repeat</keyword>
<evidence type="ECO:0000313" key="5">
    <source>
        <dbReference type="Proteomes" id="UP000685013"/>
    </source>
</evidence>
<feature type="repeat" description="PPR" evidence="3">
    <location>
        <begin position="230"/>
        <end position="264"/>
    </location>
</feature>